<comment type="subcellular location">
    <subcellularLocation>
        <location evidence="1">Cell membrane</location>
        <topology evidence="1">Multi-pass membrane protein</topology>
    </subcellularLocation>
</comment>
<reference evidence="9 10" key="1">
    <citation type="submission" date="2016-10" db="EMBL/GenBank/DDBJ databases">
        <authorList>
            <person name="de Groot N.N."/>
        </authorList>
    </citation>
    <scope>NUCLEOTIDE SEQUENCE [LARGE SCALE GENOMIC DNA]</scope>
    <source>
        <strain evidence="9 10">DSM 19938</strain>
    </source>
</reference>
<dbReference type="Proteomes" id="UP000199532">
    <property type="component" value="Unassembled WGS sequence"/>
</dbReference>
<organism evidence="9 10">
    <name type="scientific">Dyadobacter koreensis</name>
    <dbReference type="NCBI Taxonomy" id="408657"/>
    <lineage>
        <taxon>Bacteria</taxon>
        <taxon>Pseudomonadati</taxon>
        <taxon>Bacteroidota</taxon>
        <taxon>Cytophagia</taxon>
        <taxon>Cytophagales</taxon>
        <taxon>Spirosomataceae</taxon>
        <taxon>Dyadobacter</taxon>
    </lineage>
</organism>
<protein>
    <submittedName>
        <fullName evidence="9">MacB-like core domain-containing protein</fullName>
    </submittedName>
</protein>
<accession>A0A1H6QQ16</accession>
<feature type="domain" description="ABC3 transporter permease C-terminal" evidence="7">
    <location>
        <begin position="305"/>
        <end position="422"/>
    </location>
</feature>
<dbReference type="EMBL" id="FNXY01000001">
    <property type="protein sequence ID" value="SEI43084.1"/>
    <property type="molecule type" value="Genomic_DNA"/>
</dbReference>
<evidence type="ECO:0000259" key="7">
    <source>
        <dbReference type="Pfam" id="PF02687"/>
    </source>
</evidence>
<dbReference type="GO" id="GO:0005886">
    <property type="term" value="C:plasma membrane"/>
    <property type="evidence" value="ECO:0007669"/>
    <property type="project" value="UniProtKB-SubCell"/>
</dbReference>
<feature type="transmembrane region" description="Helical" evidence="6">
    <location>
        <begin position="356"/>
        <end position="375"/>
    </location>
</feature>
<feature type="domain" description="ABC3 transporter permease C-terminal" evidence="7">
    <location>
        <begin position="692"/>
        <end position="805"/>
    </location>
</feature>
<sequence length="812" mass="91357">MSSLQNIAMIKNYLITSLRNLRRNWNFTVINITGLTLGLSCCLLIFFTVRFELNFDKHHSDGERIYRFLNRNKQQGEKGYNVGAPLPVLAALRNDFPEIKNNVTCTYSSKEALVTTGIGEKRKKFIDPMNSVSFIDPEYFNIFTYKWLKGSPTTSLANPGSVVLSINQAKKYFGDEDPIGKMIRVSNKMDFVVTGIIDNPPATTSFPFTVMLSFSSLKEYGANTNWDDWQSTYGGGQVYMKLPESITQKQMENQLSNFAKKYRDAKAVAENDWILQPLDDIHFSPYTQNYAGRTISKGMIWSMILVGSFILITACVNFVNLATAQALRRAREVGVRKVLGSTRGQLLRQYFSETGIITLLSVILALIIAQIALPYVSQILNVKSQGVIFITDPIIMGFLLMLSVLTTILSGFYPALIVSGYQPILALKGKVGKAGNQQSNLRRGLIVLQFTISQVILIGTIIAYSQMKYFRTIDLGFMRDEIVNMQVPEQKDGKLENLKTKLQEISGVKSISFSAFTPMSRSNWQTGFTYENNKEMLDFEIVMRPADTSYINTYGLTLLAGRNYLPADTMREYVVNEAFVKKLGFKNPQDAIGKRLTIGGSDVKLPIVGVVKNFNTYSLHREIIPCVLTTFRKNYGTLGIKMAANATPQKLAQIEKAWTETFPDFMFKYTYFDQTLNSFYEKEQQLFSLFRILTGIAIFIGCLGLYGVVAFMAESRTKEMGIRKAIGASALNIFGLFSGDFIKLVIIALLLASPIAWYTMNDWLKDYTYRIQISWWIFALAGVMAVVIALITISFQSAKAALMNPVKALRSE</sequence>
<dbReference type="PANTHER" id="PTHR30572">
    <property type="entry name" value="MEMBRANE COMPONENT OF TRANSPORTER-RELATED"/>
    <property type="match status" value="1"/>
</dbReference>
<feature type="transmembrane region" description="Helical" evidence="6">
    <location>
        <begin position="725"/>
        <end position="753"/>
    </location>
</feature>
<dbReference type="InterPro" id="IPR050250">
    <property type="entry name" value="Macrolide_Exporter_MacB"/>
</dbReference>
<feature type="transmembrane region" description="Helical" evidence="6">
    <location>
        <begin position="27"/>
        <end position="49"/>
    </location>
</feature>
<dbReference type="Pfam" id="PF12704">
    <property type="entry name" value="MacB_PCD"/>
    <property type="match status" value="2"/>
</dbReference>
<evidence type="ECO:0000256" key="3">
    <source>
        <dbReference type="ARBA" id="ARBA00022692"/>
    </source>
</evidence>
<feature type="transmembrane region" description="Helical" evidence="6">
    <location>
        <begin position="689"/>
        <end position="713"/>
    </location>
</feature>
<evidence type="ECO:0000256" key="2">
    <source>
        <dbReference type="ARBA" id="ARBA00022475"/>
    </source>
</evidence>
<feature type="transmembrane region" description="Helical" evidence="6">
    <location>
        <begin position="299"/>
        <end position="321"/>
    </location>
</feature>
<evidence type="ECO:0000259" key="8">
    <source>
        <dbReference type="Pfam" id="PF12704"/>
    </source>
</evidence>
<name>A0A1H6QQ16_9BACT</name>
<feature type="domain" description="MacB-like periplasmic core" evidence="8">
    <location>
        <begin position="456"/>
        <end position="652"/>
    </location>
</feature>
<evidence type="ECO:0000313" key="10">
    <source>
        <dbReference type="Proteomes" id="UP000199532"/>
    </source>
</evidence>
<dbReference type="AlphaFoldDB" id="A0A1H6QQ16"/>
<dbReference type="Pfam" id="PF02687">
    <property type="entry name" value="FtsX"/>
    <property type="match status" value="2"/>
</dbReference>
<feature type="transmembrane region" description="Helical" evidence="6">
    <location>
        <begin position="773"/>
        <end position="795"/>
    </location>
</feature>
<dbReference type="InterPro" id="IPR025857">
    <property type="entry name" value="MacB_PCD"/>
</dbReference>
<evidence type="ECO:0000256" key="1">
    <source>
        <dbReference type="ARBA" id="ARBA00004651"/>
    </source>
</evidence>
<proteinExistence type="predicted"/>
<evidence type="ECO:0000256" key="4">
    <source>
        <dbReference type="ARBA" id="ARBA00022989"/>
    </source>
</evidence>
<keyword evidence="5 6" id="KW-0472">Membrane</keyword>
<keyword evidence="10" id="KW-1185">Reference proteome</keyword>
<keyword evidence="4 6" id="KW-1133">Transmembrane helix</keyword>
<keyword evidence="3 6" id="KW-0812">Transmembrane</keyword>
<keyword evidence="2" id="KW-1003">Cell membrane</keyword>
<dbReference type="PANTHER" id="PTHR30572:SF18">
    <property type="entry name" value="ABC-TYPE MACROLIDE FAMILY EXPORT SYSTEM PERMEASE COMPONENT 2"/>
    <property type="match status" value="1"/>
</dbReference>
<evidence type="ECO:0000256" key="6">
    <source>
        <dbReference type="SAM" id="Phobius"/>
    </source>
</evidence>
<dbReference type="STRING" id="408657.SAMN04487995_0661"/>
<dbReference type="InterPro" id="IPR003838">
    <property type="entry name" value="ABC3_permease_C"/>
</dbReference>
<evidence type="ECO:0000256" key="5">
    <source>
        <dbReference type="ARBA" id="ARBA00023136"/>
    </source>
</evidence>
<feature type="transmembrane region" description="Helical" evidence="6">
    <location>
        <begin position="445"/>
        <end position="464"/>
    </location>
</feature>
<feature type="transmembrane region" description="Helical" evidence="6">
    <location>
        <begin position="395"/>
        <end position="424"/>
    </location>
</feature>
<gene>
    <name evidence="9" type="ORF">SAMN04487995_0661</name>
</gene>
<dbReference type="GO" id="GO:0022857">
    <property type="term" value="F:transmembrane transporter activity"/>
    <property type="evidence" value="ECO:0007669"/>
    <property type="project" value="TreeGrafter"/>
</dbReference>
<feature type="domain" description="MacB-like periplasmic core" evidence="8">
    <location>
        <begin position="28"/>
        <end position="256"/>
    </location>
</feature>
<evidence type="ECO:0000313" key="9">
    <source>
        <dbReference type="EMBL" id="SEI43084.1"/>
    </source>
</evidence>